<feature type="compositionally biased region" description="Acidic residues" evidence="1">
    <location>
        <begin position="450"/>
        <end position="463"/>
    </location>
</feature>
<feature type="compositionally biased region" description="Basic residues" evidence="1">
    <location>
        <begin position="541"/>
        <end position="550"/>
    </location>
</feature>
<name>D8TRJ3_VOLCA</name>
<dbReference type="CDD" id="cd20071">
    <property type="entry name" value="SET_SMYD"/>
    <property type="match status" value="1"/>
</dbReference>
<dbReference type="InParanoid" id="D8TRJ3"/>
<feature type="region of interest" description="Disordered" evidence="1">
    <location>
        <begin position="177"/>
        <end position="204"/>
    </location>
</feature>
<feature type="region of interest" description="Disordered" evidence="1">
    <location>
        <begin position="445"/>
        <end position="474"/>
    </location>
</feature>
<feature type="domain" description="SET" evidence="2">
    <location>
        <begin position="50"/>
        <end position="292"/>
    </location>
</feature>
<dbReference type="AlphaFoldDB" id="D8TRJ3"/>
<proteinExistence type="predicted"/>
<dbReference type="GeneID" id="9623775"/>
<dbReference type="InterPro" id="IPR046341">
    <property type="entry name" value="SET_dom_sf"/>
</dbReference>
<dbReference type="SUPFAM" id="SSF82199">
    <property type="entry name" value="SET domain"/>
    <property type="match status" value="1"/>
</dbReference>
<dbReference type="Proteomes" id="UP000001058">
    <property type="component" value="Unassembled WGS sequence"/>
</dbReference>
<evidence type="ECO:0000256" key="1">
    <source>
        <dbReference type="SAM" id="MobiDB-lite"/>
    </source>
</evidence>
<reference evidence="3 4" key="1">
    <citation type="journal article" date="2010" name="Science">
        <title>Genomic analysis of organismal complexity in the multicellular green alga Volvox carteri.</title>
        <authorList>
            <person name="Prochnik S.E."/>
            <person name="Umen J."/>
            <person name="Nedelcu A.M."/>
            <person name="Hallmann A."/>
            <person name="Miller S.M."/>
            <person name="Nishii I."/>
            <person name="Ferris P."/>
            <person name="Kuo A."/>
            <person name="Mitros T."/>
            <person name="Fritz-Laylin L.K."/>
            <person name="Hellsten U."/>
            <person name="Chapman J."/>
            <person name="Simakov O."/>
            <person name="Rensing S.A."/>
            <person name="Terry A."/>
            <person name="Pangilinan J."/>
            <person name="Kapitonov V."/>
            <person name="Jurka J."/>
            <person name="Salamov A."/>
            <person name="Shapiro H."/>
            <person name="Schmutz J."/>
            <person name="Grimwood J."/>
            <person name="Lindquist E."/>
            <person name="Lucas S."/>
            <person name="Grigoriev I.V."/>
            <person name="Schmitt R."/>
            <person name="Kirk D."/>
            <person name="Rokhsar D.S."/>
        </authorList>
    </citation>
    <scope>NUCLEOTIDE SEQUENCE [LARGE SCALE GENOMIC DNA]</scope>
    <source>
        <strain evidence="4">f. Nagariensis / Eve</strain>
    </source>
</reference>
<evidence type="ECO:0000259" key="2">
    <source>
        <dbReference type="PROSITE" id="PS50280"/>
    </source>
</evidence>
<dbReference type="RefSeq" id="XP_002948967.1">
    <property type="nucleotide sequence ID" value="XM_002948921.1"/>
</dbReference>
<feature type="compositionally biased region" description="Acidic residues" evidence="1">
    <location>
        <begin position="183"/>
        <end position="192"/>
    </location>
</feature>
<gene>
    <name evidence="3" type="ORF">VOLCADRAFT_89375</name>
</gene>
<keyword evidence="4" id="KW-1185">Reference proteome</keyword>
<feature type="region of interest" description="Disordered" evidence="1">
    <location>
        <begin position="516"/>
        <end position="550"/>
    </location>
</feature>
<accession>D8TRJ3</accession>
<dbReference type="eggNOG" id="KOG2084">
    <property type="taxonomic scope" value="Eukaryota"/>
</dbReference>
<dbReference type="STRING" id="3068.D8TRJ3"/>
<sequence>MLYTKFSVPTATANAPAAAASSPESSTVLQPGDVDELLYTPGEEVPYYMGPLELRDVPADAGVGVFLTKDVTCGTLLLACYPLAMLRGRPVGHHSDPSFAGPAAAPPPSPLELAHALDGAVMSPLAAAWMLALYDGVDDGDDDDDGDGVPSGGGGSSRTRRRLGQLRQLFRVPFGATAAAAPDEGDEGEEEAAGGASSGRRQLGVRCPLPDEAVARVVTFNAYGESKPDPAVSAVRSLSAELLSGCVGLWPPFSLINHSCAPVASYGLVGDVMVVRAAADLPAGQQVTISYFGRRALGPLELRRAYLRQHYGFVCACERCVLEAAGLGEGEGEGEAGGGEQDVVAAAAAAAAKIPKELPGFIENLHTTCSRVAAPHLYDMLTGRRWATAAAAAQPPPPFGSGPAFAVPQDEPVSELVEELSELYGYLSESWQQLLRAAAATTAAAAAGSEGEEETAREEEDGADGSSSGGGGSGGVLSQQEVLWLEGSVFVLLDQLLVVVGALGLLQVVQERQQQQQQQQQSPRRSRRRQQDADAGASSGKGRKAKGRPLPLHKKATAGAQEVAAAVAPGSDLAVACAVRLLYGIQAVLGPESDEFQQAEISCYDALSARNPGEVTPPSQPPPPCPVKSLAQFGQLAKDVLYGNRVEGLYGTAGVSKFMISSTNGRGLSLTTTATTTSS</sequence>
<dbReference type="OrthoDB" id="438641at2759"/>
<dbReference type="Pfam" id="PF00856">
    <property type="entry name" value="SET"/>
    <property type="match status" value="1"/>
</dbReference>
<dbReference type="PROSITE" id="PS50280">
    <property type="entry name" value="SET"/>
    <property type="match status" value="1"/>
</dbReference>
<organism evidence="4">
    <name type="scientific">Volvox carteri f. nagariensis</name>
    <dbReference type="NCBI Taxonomy" id="3068"/>
    <lineage>
        <taxon>Eukaryota</taxon>
        <taxon>Viridiplantae</taxon>
        <taxon>Chlorophyta</taxon>
        <taxon>core chlorophytes</taxon>
        <taxon>Chlorophyceae</taxon>
        <taxon>CS clade</taxon>
        <taxon>Chlamydomonadales</taxon>
        <taxon>Volvocaceae</taxon>
        <taxon>Volvox</taxon>
    </lineage>
</organism>
<protein>
    <recommendedName>
        <fullName evidence="2">SET domain-containing protein</fullName>
    </recommendedName>
</protein>
<evidence type="ECO:0000313" key="3">
    <source>
        <dbReference type="EMBL" id="EFJ49902.1"/>
    </source>
</evidence>
<evidence type="ECO:0000313" key="4">
    <source>
        <dbReference type="Proteomes" id="UP000001058"/>
    </source>
</evidence>
<dbReference type="EMBL" id="GL378333">
    <property type="protein sequence ID" value="EFJ49902.1"/>
    <property type="molecule type" value="Genomic_DNA"/>
</dbReference>
<dbReference type="InterPro" id="IPR053209">
    <property type="entry name" value="Gramillin-biosynth_MTr"/>
</dbReference>
<dbReference type="PANTHER" id="PTHR47643:SF2">
    <property type="entry name" value="TPR DOMAIN PROTEIN (AFU_ORTHOLOGUE AFUA_5G12710)"/>
    <property type="match status" value="1"/>
</dbReference>
<dbReference type="Gene3D" id="2.170.270.10">
    <property type="entry name" value="SET domain"/>
    <property type="match status" value="1"/>
</dbReference>
<dbReference type="InterPro" id="IPR001214">
    <property type="entry name" value="SET_dom"/>
</dbReference>
<dbReference type="PANTHER" id="PTHR47643">
    <property type="entry name" value="TPR DOMAIN PROTEIN (AFU_ORTHOLOGUE AFUA_5G12710)"/>
    <property type="match status" value="1"/>
</dbReference>
<dbReference type="KEGG" id="vcn:VOLCADRAFT_89375"/>
<feature type="region of interest" description="Disordered" evidence="1">
    <location>
        <begin position="141"/>
        <end position="162"/>
    </location>
</feature>